<organism evidence="9 10">
    <name type="scientific">Virgibacillus natechei</name>
    <dbReference type="NCBI Taxonomy" id="1216297"/>
    <lineage>
        <taxon>Bacteria</taxon>
        <taxon>Bacillati</taxon>
        <taxon>Bacillota</taxon>
        <taxon>Bacilli</taxon>
        <taxon>Bacillales</taxon>
        <taxon>Bacillaceae</taxon>
        <taxon>Virgibacillus</taxon>
    </lineage>
</organism>
<keyword evidence="3 8" id="KW-0540">Nuclease</keyword>
<name>A0ABS4IFH8_9BACI</name>
<feature type="binding site" evidence="8">
    <location>
        <position position="211"/>
    </location>
    <ligand>
        <name>Zn(2+)</name>
        <dbReference type="ChEBI" id="CHEBI:29105"/>
        <label>1</label>
        <note>catalytic</note>
    </ligand>
</feature>
<proteinExistence type="inferred from homology"/>
<dbReference type="PANTHER" id="PTHR46018">
    <property type="entry name" value="ZINC PHOSPHODIESTERASE ELAC PROTEIN 1"/>
    <property type="match status" value="1"/>
</dbReference>
<dbReference type="EC" id="3.1.26.11" evidence="8"/>
<feature type="binding site" evidence="8">
    <location>
        <position position="140"/>
    </location>
    <ligand>
        <name>Zn(2+)</name>
        <dbReference type="ChEBI" id="CHEBI:29105"/>
        <label>1</label>
        <note>catalytic</note>
    </ligand>
</feature>
<feature type="binding site" evidence="8">
    <location>
        <position position="68"/>
    </location>
    <ligand>
        <name>Zn(2+)</name>
        <dbReference type="ChEBI" id="CHEBI:29105"/>
        <label>2</label>
        <note>catalytic</note>
    </ligand>
</feature>
<comment type="subunit">
    <text evidence="1 8">Homodimer.</text>
</comment>
<keyword evidence="5 8" id="KW-0255">Endonuclease</keyword>
<comment type="function">
    <text evidence="8">Zinc phosphodiesterase, which displays some tRNA 3'-processing endonuclease activity. Probably involved in tRNA maturation, by removing a 3'-trailer from precursor tRNA.</text>
</comment>
<evidence type="ECO:0000313" key="9">
    <source>
        <dbReference type="EMBL" id="MBP1969678.1"/>
    </source>
</evidence>
<dbReference type="InterPro" id="IPR036866">
    <property type="entry name" value="RibonucZ/Hydroxyglut_hydro"/>
</dbReference>
<accession>A0ABS4IFH8</accession>
<evidence type="ECO:0000256" key="6">
    <source>
        <dbReference type="ARBA" id="ARBA00022801"/>
    </source>
</evidence>
<keyword evidence="6 8" id="KW-0378">Hydrolase</keyword>
<feature type="binding site" evidence="8">
    <location>
        <position position="269"/>
    </location>
    <ligand>
        <name>Zn(2+)</name>
        <dbReference type="ChEBI" id="CHEBI:29105"/>
        <label>2</label>
        <note>catalytic</note>
    </ligand>
</feature>
<dbReference type="InterPro" id="IPR013471">
    <property type="entry name" value="RNase_Z/BN"/>
</dbReference>
<evidence type="ECO:0000256" key="1">
    <source>
        <dbReference type="ARBA" id="ARBA00011738"/>
    </source>
</evidence>
<keyword evidence="2 8" id="KW-0819">tRNA processing</keyword>
<evidence type="ECO:0000256" key="3">
    <source>
        <dbReference type="ARBA" id="ARBA00022722"/>
    </source>
</evidence>
<dbReference type="EMBL" id="JAGGKX010000007">
    <property type="protein sequence ID" value="MBP1969678.1"/>
    <property type="molecule type" value="Genomic_DNA"/>
</dbReference>
<evidence type="ECO:0000256" key="7">
    <source>
        <dbReference type="ARBA" id="ARBA00022833"/>
    </source>
</evidence>
<dbReference type="PANTHER" id="PTHR46018:SF2">
    <property type="entry name" value="ZINC PHOSPHODIESTERASE ELAC PROTEIN 1"/>
    <property type="match status" value="1"/>
</dbReference>
<keyword evidence="4 8" id="KW-0479">Metal-binding</keyword>
<dbReference type="Pfam" id="PF23023">
    <property type="entry name" value="Anti-Pycsar_Apyc1"/>
    <property type="match status" value="1"/>
</dbReference>
<feature type="binding site" evidence="8">
    <location>
        <position position="211"/>
    </location>
    <ligand>
        <name>Zn(2+)</name>
        <dbReference type="ChEBI" id="CHEBI:29105"/>
        <label>2</label>
        <note>catalytic</note>
    </ligand>
</feature>
<feature type="active site" description="Proton acceptor" evidence="8">
    <location>
        <position position="67"/>
    </location>
</feature>
<dbReference type="NCBIfam" id="NF000801">
    <property type="entry name" value="PRK00055.1-3"/>
    <property type="match status" value="1"/>
</dbReference>
<feature type="binding site" evidence="8">
    <location>
        <position position="67"/>
    </location>
    <ligand>
        <name>Zn(2+)</name>
        <dbReference type="ChEBI" id="CHEBI:29105"/>
        <label>2</label>
        <note>catalytic</note>
    </ligand>
</feature>
<dbReference type="Proteomes" id="UP001519345">
    <property type="component" value="Unassembled WGS sequence"/>
</dbReference>
<keyword evidence="7 8" id="KW-0862">Zinc</keyword>
<comment type="catalytic activity">
    <reaction evidence="8">
        <text>Endonucleolytic cleavage of RNA, removing extra 3' nucleotides from tRNA precursor, generating 3' termini of tRNAs. A 3'-hydroxy group is left at the tRNA terminus and a 5'-phosphoryl group is left at the trailer molecule.</text>
        <dbReference type="EC" id="3.1.26.11"/>
    </reaction>
</comment>
<dbReference type="HAMAP" id="MF_01818">
    <property type="entry name" value="RNase_Z_BN"/>
    <property type="match status" value="1"/>
</dbReference>
<sequence>MELKFLGTGAGIPSKERNVSAIALKLLQEQNSIWLFDCGESTQHQILRTSIKPGKINKIFITHMHGDHIFGLPGFLSSRSFQGGNDVLTVYGPSGIKDFIETSLKVSGTHLTYPLSIIEITSGRLFENEKFQVDAEKLDHVIPTYGFRITEKDKPGELLVNKLKDNGIMPGPIYQQIKENDKVKTIDDQIIYRKDYIGPDKKGRIISILGDTRSSFQYKAFVQHSDVLVHESTFANELETLANKYFHSTTKQAAMLAKESNSKKLVLTHISSRYQSEDNQMLLAEAREVFPNTELASDFHQTSVSTEE</sequence>
<dbReference type="RefSeq" id="WP_209462864.1">
    <property type="nucleotide sequence ID" value="NZ_CP110224.1"/>
</dbReference>
<evidence type="ECO:0000256" key="5">
    <source>
        <dbReference type="ARBA" id="ARBA00022759"/>
    </source>
</evidence>
<dbReference type="CDD" id="cd07717">
    <property type="entry name" value="RNaseZ_ZiPD-like_MBL-fold"/>
    <property type="match status" value="1"/>
</dbReference>
<keyword evidence="10" id="KW-1185">Reference proteome</keyword>
<comment type="similarity">
    <text evidence="8">Belongs to the RNase Z family.</text>
</comment>
<dbReference type="SUPFAM" id="SSF56281">
    <property type="entry name" value="Metallo-hydrolase/oxidoreductase"/>
    <property type="match status" value="1"/>
</dbReference>
<protein>
    <recommendedName>
        <fullName evidence="8">Ribonuclease Z</fullName>
        <shortName evidence="8">RNase Z</shortName>
        <ecNumber evidence="8">3.1.26.11</ecNumber>
    </recommendedName>
    <alternativeName>
        <fullName evidence="8">tRNA 3 endonuclease</fullName>
    </alternativeName>
    <alternativeName>
        <fullName evidence="8">tRNase Z</fullName>
    </alternativeName>
</protein>
<reference evidence="9 10" key="1">
    <citation type="submission" date="2021-03" db="EMBL/GenBank/DDBJ databases">
        <title>Genomic Encyclopedia of Type Strains, Phase IV (KMG-IV): sequencing the most valuable type-strain genomes for metagenomic binning, comparative biology and taxonomic classification.</title>
        <authorList>
            <person name="Goeker M."/>
        </authorList>
    </citation>
    <scope>NUCLEOTIDE SEQUENCE [LARGE SCALE GENOMIC DNA]</scope>
    <source>
        <strain evidence="9 10">DSM 25609</strain>
    </source>
</reference>
<dbReference type="GO" id="GO:0042781">
    <property type="term" value="F:3'-tRNA processing endoribonuclease activity"/>
    <property type="evidence" value="ECO:0007669"/>
    <property type="project" value="UniProtKB-EC"/>
</dbReference>
<feature type="binding site" evidence="8">
    <location>
        <position position="65"/>
    </location>
    <ligand>
        <name>Zn(2+)</name>
        <dbReference type="ChEBI" id="CHEBI:29105"/>
        <label>1</label>
        <note>catalytic</note>
    </ligand>
</feature>
<comment type="caution">
    <text evidence="9">The sequence shown here is derived from an EMBL/GenBank/DDBJ whole genome shotgun (WGS) entry which is preliminary data.</text>
</comment>
<dbReference type="Gene3D" id="3.60.15.10">
    <property type="entry name" value="Ribonuclease Z/Hydroxyacylglutathione hydrolase-like"/>
    <property type="match status" value="1"/>
</dbReference>
<evidence type="ECO:0000313" key="10">
    <source>
        <dbReference type="Proteomes" id="UP001519345"/>
    </source>
</evidence>
<feature type="binding site" evidence="8">
    <location>
        <position position="63"/>
    </location>
    <ligand>
        <name>Zn(2+)</name>
        <dbReference type="ChEBI" id="CHEBI:29105"/>
        <label>1</label>
        <note>catalytic</note>
    </ligand>
</feature>
<comment type="cofactor">
    <cofactor evidence="8">
        <name>Zn(2+)</name>
        <dbReference type="ChEBI" id="CHEBI:29105"/>
    </cofactor>
    <text evidence="8">Binds 2 Zn(2+) ions.</text>
</comment>
<dbReference type="NCBIfam" id="TIGR02651">
    <property type="entry name" value="RNase_Z"/>
    <property type="match status" value="1"/>
</dbReference>
<evidence type="ECO:0000256" key="2">
    <source>
        <dbReference type="ARBA" id="ARBA00022694"/>
    </source>
</evidence>
<evidence type="ECO:0000256" key="4">
    <source>
        <dbReference type="ARBA" id="ARBA00022723"/>
    </source>
</evidence>
<evidence type="ECO:0000256" key="8">
    <source>
        <dbReference type="HAMAP-Rule" id="MF_01818"/>
    </source>
</evidence>
<gene>
    <name evidence="8" type="primary">rnz</name>
    <name evidence="9" type="ORF">J2Z83_001785</name>
</gene>